<accession>A0A7W6BPW9</accession>
<feature type="chain" id="PRO_5031121745" description="Secreted protein" evidence="1">
    <location>
        <begin position="30"/>
        <end position="149"/>
    </location>
</feature>
<dbReference type="Proteomes" id="UP000571950">
    <property type="component" value="Unassembled WGS sequence"/>
</dbReference>
<proteinExistence type="predicted"/>
<comment type="caution">
    <text evidence="2">The sequence shown here is derived from an EMBL/GenBank/DDBJ whole genome shotgun (WGS) entry which is preliminary data.</text>
</comment>
<sequence>MMAPVISRFVAPALVPLVALALLPAPALAEEGGAAKDGKAKAAELVPVGEPVSCIMPSQLRSTRVIDDQTIDFEMNNGTVYRNRLSHRCPGLKMEERFAYKISTSQLCSVDIITVLQSFGGGLSQGASCGLGTFQKMEKPGQKMEKPGK</sequence>
<dbReference type="RefSeq" id="WP_246343841.1">
    <property type="nucleotide sequence ID" value="NZ_BSPS01000002.1"/>
</dbReference>
<feature type="signal peptide" evidence="1">
    <location>
        <begin position="1"/>
        <end position="29"/>
    </location>
</feature>
<dbReference type="EMBL" id="JACIDT010000013">
    <property type="protein sequence ID" value="MBB3927592.1"/>
    <property type="molecule type" value="Genomic_DNA"/>
</dbReference>
<dbReference type="AlphaFoldDB" id="A0A7W6BPW9"/>
<keyword evidence="3" id="KW-1185">Reference proteome</keyword>
<protein>
    <recommendedName>
        <fullName evidence="4">Secreted protein</fullName>
    </recommendedName>
</protein>
<organism evidence="2 3">
    <name type="scientific">Sphingobium jiangsuense</name>
    <dbReference type="NCBI Taxonomy" id="870476"/>
    <lineage>
        <taxon>Bacteria</taxon>
        <taxon>Pseudomonadati</taxon>
        <taxon>Pseudomonadota</taxon>
        <taxon>Alphaproteobacteria</taxon>
        <taxon>Sphingomonadales</taxon>
        <taxon>Sphingomonadaceae</taxon>
        <taxon>Sphingobium</taxon>
    </lineage>
</organism>
<evidence type="ECO:0000313" key="3">
    <source>
        <dbReference type="Proteomes" id="UP000571950"/>
    </source>
</evidence>
<reference evidence="2 3" key="1">
    <citation type="submission" date="2020-08" db="EMBL/GenBank/DDBJ databases">
        <title>Genomic Encyclopedia of Type Strains, Phase IV (KMG-IV): sequencing the most valuable type-strain genomes for metagenomic binning, comparative biology and taxonomic classification.</title>
        <authorList>
            <person name="Goeker M."/>
        </authorList>
    </citation>
    <scope>NUCLEOTIDE SEQUENCE [LARGE SCALE GENOMIC DNA]</scope>
    <source>
        <strain evidence="2 3">DSM 26189</strain>
    </source>
</reference>
<evidence type="ECO:0000313" key="2">
    <source>
        <dbReference type="EMBL" id="MBB3927592.1"/>
    </source>
</evidence>
<keyword evidence="1" id="KW-0732">Signal</keyword>
<evidence type="ECO:0008006" key="4">
    <source>
        <dbReference type="Google" id="ProtNLM"/>
    </source>
</evidence>
<name>A0A7W6BPW9_9SPHN</name>
<evidence type="ECO:0000256" key="1">
    <source>
        <dbReference type="SAM" id="SignalP"/>
    </source>
</evidence>
<gene>
    <name evidence="2" type="ORF">GGR43_003324</name>
</gene>